<dbReference type="RefSeq" id="WP_377281492.1">
    <property type="nucleotide sequence ID" value="NZ_JBHRSI010000004.1"/>
</dbReference>
<feature type="region of interest" description="Disordered" evidence="2">
    <location>
        <begin position="75"/>
        <end position="108"/>
    </location>
</feature>
<feature type="coiled-coil region" evidence="1">
    <location>
        <begin position="25"/>
        <end position="59"/>
    </location>
</feature>
<keyword evidence="1" id="KW-0175">Coiled coil</keyword>
<accession>A0ABW4N5S1</accession>
<organism evidence="3 4">
    <name type="scientific">Phenylobacterium terrae</name>
    <dbReference type="NCBI Taxonomy" id="2665495"/>
    <lineage>
        <taxon>Bacteria</taxon>
        <taxon>Pseudomonadati</taxon>
        <taxon>Pseudomonadota</taxon>
        <taxon>Alphaproteobacteria</taxon>
        <taxon>Caulobacterales</taxon>
        <taxon>Caulobacteraceae</taxon>
        <taxon>Phenylobacterium</taxon>
    </lineage>
</organism>
<evidence type="ECO:0000256" key="2">
    <source>
        <dbReference type="SAM" id="MobiDB-lite"/>
    </source>
</evidence>
<evidence type="ECO:0000313" key="3">
    <source>
        <dbReference type="EMBL" id="MFD1785430.1"/>
    </source>
</evidence>
<comment type="caution">
    <text evidence="3">The sequence shown here is derived from an EMBL/GenBank/DDBJ whole genome shotgun (WGS) entry which is preliminary data.</text>
</comment>
<evidence type="ECO:0000313" key="4">
    <source>
        <dbReference type="Proteomes" id="UP001597237"/>
    </source>
</evidence>
<name>A0ABW4N5S1_9CAUL</name>
<dbReference type="Proteomes" id="UP001597237">
    <property type="component" value="Unassembled WGS sequence"/>
</dbReference>
<proteinExistence type="predicted"/>
<gene>
    <name evidence="3" type="ORF">ACFSC0_18670</name>
</gene>
<dbReference type="EMBL" id="JBHUEY010000006">
    <property type="protein sequence ID" value="MFD1785430.1"/>
    <property type="molecule type" value="Genomic_DNA"/>
</dbReference>
<protein>
    <submittedName>
        <fullName evidence="3">Transporter</fullName>
    </submittedName>
</protein>
<keyword evidence="4" id="KW-1185">Reference proteome</keyword>
<reference evidence="4" key="1">
    <citation type="journal article" date="2019" name="Int. J. Syst. Evol. Microbiol.">
        <title>The Global Catalogue of Microorganisms (GCM) 10K type strain sequencing project: providing services to taxonomists for standard genome sequencing and annotation.</title>
        <authorList>
            <consortium name="The Broad Institute Genomics Platform"/>
            <consortium name="The Broad Institute Genome Sequencing Center for Infectious Disease"/>
            <person name="Wu L."/>
            <person name="Ma J."/>
        </authorList>
    </citation>
    <scope>NUCLEOTIDE SEQUENCE [LARGE SCALE GENOMIC DNA]</scope>
    <source>
        <strain evidence="4">DFY28</strain>
    </source>
</reference>
<evidence type="ECO:0000256" key="1">
    <source>
        <dbReference type="SAM" id="Coils"/>
    </source>
</evidence>
<sequence length="425" mass="46422">MIAIAAVCFSSAAQAEIDPETAERLRSIEERLAEQERRLAENERLLSEQRIALQGLQQARDILLGELDQVRAGQTQAPANPDGQFQVAQQSSADAPLPTGPVGEAPPAPQIKEEDVAALPERAGVLTPRGRFVVDPSIEYVRSSANRLVFRGIEIVPGINLGLIEATEADRDTIVHNLGVRYGVTNRLEIEARGGWVWREDVITTVQQRNDTLSRVRRLNGEGWGDLELGARYQLTSGERGRPIFVANGRVKAPTGEGPFDLRYNEAGVALELATGSGFWGVEGGVTMLYPTDPGVIFGGLTYIYNKPEDVNKIIGGARVGEVDPGDAIGVNLGYGMSLNPRFSVSFGYSHSYIFPSVTHIGPIEPQDGEPSGIDARSNEIHVGSMLMGWSFRLTPRVTLSNNFEFGVTKDAPDMRWVIRVPYRF</sequence>